<organism evidence="1 2">
    <name type="scientific">Paralysiella testudinis</name>
    <dbReference type="NCBI Taxonomy" id="2809020"/>
    <lineage>
        <taxon>Bacteria</taxon>
        <taxon>Pseudomonadati</taxon>
        <taxon>Pseudomonadota</taxon>
        <taxon>Betaproteobacteria</taxon>
        <taxon>Neisseriales</taxon>
        <taxon>Neisseriaceae</taxon>
        <taxon>Paralysiella</taxon>
    </lineage>
</organism>
<dbReference type="AlphaFoldDB" id="A0A892ZJ84"/>
<keyword evidence="2" id="KW-1185">Reference proteome</keyword>
<evidence type="ECO:0000313" key="1">
    <source>
        <dbReference type="EMBL" id="QRQ81604.1"/>
    </source>
</evidence>
<evidence type="ECO:0000313" key="2">
    <source>
        <dbReference type="Proteomes" id="UP000653156"/>
    </source>
</evidence>
<accession>A0A892ZJ84</accession>
<sequence length="136" mass="15135">MADKATDLRAHLLDLYLVNNPEIAHRVFIYSYNGVVSATTNPFQMVFADLEPQVKKSLIMQNLASGEMVQAFIVPLADAGGFQIENVVLYGNKAGVLLEIDLGHDKIEQSEKYKQFLALAQHLLRQFVVADSDKKA</sequence>
<name>A0A892ZJ84_9NEIS</name>
<dbReference type="KEGG" id="ptes:JQU52_13045"/>
<dbReference type="Proteomes" id="UP000653156">
    <property type="component" value="Chromosome"/>
</dbReference>
<gene>
    <name evidence="1" type="ORF">JQU52_13045</name>
</gene>
<proteinExistence type="predicted"/>
<dbReference type="RefSeq" id="WP_230338900.1">
    <property type="nucleotide sequence ID" value="NZ_CP069798.1"/>
</dbReference>
<protein>
    <submittedName>
        <fullName evidence="1">Uncharacterized protein</fullName>
    </submittedName>
</protein>
<reference evidence="1" key="1">
    <citation type="submission" date="2021-02" db="EMBL/GenBank/DDBJ databases">
        <title>Neisseriaceae sp. 26B isolated from the cloaca of a Common Toad-headed Turtle (Mesoclemmys nasuta).</title>
        <authorList>
            <person name="Spergser J."/>
            <person name="Busse H.-J."/>
        </authorList>
    </citation>
    <scope>NUCLEOTIDE SEQUENCE</scope>
    <source>
        <strain evidence="1">26B</strain>
    </source>
</reference>
<dbReference type="EMBL" id="CP069798">
    <property type="protein sequence ID" value="QRQ81604.1"/>
    <property type="molecule type" value="Genomic_DNA"/>
</dbReference>